<feature type="domain" description="Spermatid maturation protein 1 N-terminal" evidence="6">
    <location>
        <begin position="12"/>
        <end position="69"/>
    </location>
</feature>
<dbReference type="Pfam" id="PF15670">
    <property type="entry name" value="Spem1"/>
    <property type="match status" value="1"/>
</dbReference>
<name>A0A3Q7NGL5_CALUR</name>
<protein>
    <submittedName>
        <fullName evidence="8">Uncharacterized protein SPEM3 isoform X3</fullName>
    </submittedName>
</protein>
<reference evidence="8" key="2">
    <citation type="submission" date="2025-08" db="UniProtKB">
        <authorList>
            <consortium name="RefSeq"/>
        </authorList>
    </citation>
    <scope>IDENTIFICATION</scope>
    <source>
        <tissue evidence="8">Blood</tissue>
    </source>
</reference>
<keyword evidence="2 5" id="KW-0812">Transmembrane</keyword>
<dbReference type="InterPro" id="IPR031368">
    <property type="entry name" value="SPEM1_N"/>
</dbReference>
<gene>
    <name evidence="8" type="primary">SPEM3</name>
</gene>
<keyword evidence="3 5" id="KW-1133">Transmembrane helix</keyword>
<sequence length="261" mass="28986">MGARAHHGAQVCSGTNPRKCQDLGDSILLILGSFILLNVGINVMTLLWRHLKSSLRILFHHFFPKDKQPSCTGGHPMCTHCSMDAKNLCSRVSSRFHRRPGSPVGHPNHLNSWIPDTNDEMASRCCWMPPHCGHAGAPMDAPWGPWKEGVMGAGEAPQVTALKARARFNSRHEAPSQFPRMSKAPCWATWSWGMWNGISQMMPKTSSYSPRPSLISASIPAVLRGETQTLRLRSTPNPWSTPRMPHLLNLAFILQPVPRAH</sequence>
<evidence type="ECO:0000256" key="2">
    <source>
        <dbReference type="ARBA" id="ARBA00022692"/>
    </source>
</evidence>
<accession>A0A3Q7NGL5</accession>
<evidence type="ECO:0000256" key="4">
    <source>
        <dbReference type="ARBA" id="ARBA00023136"/>
    </source>
</evidence>
<feature type="transmembrane region" description="Helical" evidence="5">
    <location>
        <begin position="27"/>
        <end position="48"/>
    </location>
</feature>
<dbReference type="PANTHER" id="PTHR34834:SF3">
    <property type="entry name" value="SPEM FAMILY MEMBER 3"/>
    <property type="match status" value="1"/>
</dbReference>
<dbReference type="PANTHER" id="PTHR34834">
    <property type="entry name" value="SPERMATID MATURATION PROTEIN 1"/>
    <property type="match status" value="1"/>
</dbReference>
<evidence type="ECO:0000259" key="6">
    <source>
        <dbReference type="Pfam" id="PF15670"/>
    </source>
</evidence>
<comment type="subcellular location">
    <subcellularLocation>
        <location evidence="1">Membrane</location>
        <topology evidence="1">Single-pass membrane protein</topology>
    </subcellularLocation>
</comment>
<evidence type="ECO:0000313" key="8">
    <source>
        <dbReference type="RefSeq" id="XP_025719664.1"/>
    </source>
</evidence>
<keyword evidence="7" id="KW-1185">Reference proteome</keyword>
<reference key="1">
    <citation type="submission" date="2019-01" db="UniProtKB">
        <authorList>
            <consortium name="RefSeq"/>
        </authorList>
    </citation>
    <scope>IDENTIFICATION</scope>
</reference>
<dbReference type="Proteomes" id="UP000286641">
    <property type="component" value="Unplaced"/>
</dbReference>
<dbReference type="GO" id="GO:0007291">
    <property type="term" value="P:sperm individualization"/>
    <property type="evidence" value="ECO:0007669"/>
    <property type="project" value="TreeGrafter"/>
</dbReference>
<dbReference type="GO" id="GO:0030317">
    <property type="term" value="P:flagellated sperm motility"/>
    <property type="evidence" value="ECO:0007669"/>
    <property type="project" value="TreeGrafter"/>
</dbReference>
<dbReference type="GO" id="GO:0016020">
    <property type="term" value="C:membrane"/>
    <property type="evidence" value="ECO:0007669"/>
    <property type="project" value="UniProtKB-SubCell"/>
</dbReference>
<evidence type="ECO:0000256" key="1">
    <source>
        <dbReference type="ARBA" id="ARBA00004167"/>
    </source>
</evidence>
<evidence type="ECO:0000256" key="5">
    <source>
        <dbReference type="SAM" id="Phobius"/>
    </source>
</evidence>
<dbReference type="CTD" id="107983988"/>
<dbReference type="AlphaFoldDB" id="A0A3Q7NGL5"/>
<proteinExistence type="predicted"/>
<dbReference type="GO" id="GO:0005737">
    <property type="term" value="C:cytoplasm"/>
    <property type="evidence" value="ECO:0007669"/>
    <property type="project" value="TreeGrafter"/>
</dbReference>
<organism evidence="7 8">
    <name type="scientific">Callorhinus ursinus</name>
    <name type="common">Northern fur seal</name>
    <dbReference type="NCBI Taxonomy" id="34884"/>
    <lineage>
        <taxon>Eukaryota</taxon>
        <taxon>Metazoa</taxon>
        <taxon>Chordata</taxon>
        <taxon>Craniata</taxon>
        <taxon>Vertebrata</taxon>
        <taxon>Euteleostomi</taxon>
        <taxon>Mammalia</taxon>
        <taxon>Eutheria</taxon>
        <taxon>Laurasiatheria</taxon>
        <taxon>Carnivora</taxon>
        <taxon>Caniformia</taxon>
        <taxon>Pinnipedia</taxon>
        <taxon>Otariidae</taxon>
        <taxon>Callorhinus</taxon>
    </lineage>
</organism>
<evidence type="ECO:0000313" key="7">
    <source>
        <dbReference type="Proteomes" id="UP000286641"/>
    </source>
</evidence>
<keyword evidence="4 5" id="KW-0472">Membrane</keyword>
<dbReference type="RefSeq" id="XP_025719664.1">
    <property type="nucleotide sequence ID" value="XM_025863879.1"/>
</dbReference>
<evidence type="ECO:0000256" key="3">
    <source>
        <dbReference type="ARBA" id="ARBA00022989"/>
    </source>
</evidence>